<gene>
    <name evidence="2" type="ORF">OVA965_LOCUS32451</name>
    <name evidence="3" type="ORF">TMI583_LOCUS33310</name>
</gene>
<feature type="non-terminal residue" evidence="2">
    <location>
        <position position="1"/>
    </location>
</feature>
<dbReference type="AlphaFoldDB" id="A0A8S2F3W7"/>
<evidence type="ECO:0000256" key="1">
    <source>
        <dbReference type="SAM" id="Coils"/>
    </source>
</evidence>
<name>A0A8S2F3W7_9BILA</name>
<dbReference type="EMBL" id="CAJOBA010047009">
    <property type="protein sequence ID" value="CAF4196251.1"/>
    <property type="molecule type" value="Genomic_DNA"/>
</dbReference>
<evidence type="ECO:0000313" key="3">
    <source>
        <dbReference type="EMBL" id="CAF4196251.1"/>
    </source>
</evidence>
<evidence type="ECO:0000313" key="2">
    <source>
        <dbReference type="EMBL" id="CAF1388379.1"/>
    </source>
</evidence>
<keyword evidence="1" id="KW-0175">Coiled coil</keyword>
<feature type="coiled-coil region" evidence="1">
    <location>
        <begin position="132"/>
        <end position="159"/>
    </location>
</feature>
<dbReference type="Proteomes" id="UP000682733">
    <property type="component" value="Unassembled WGS sequence"/>
</dbReference>
<protein>
    <submittedName>
        <fullName evidence="2">Uncharacterized protein</fullName>
    </submittedName>
</protein>
<proteinExistence type="predicted"/>
<accession>A0A8S2F3W7</accession>
<dbReference type="EMBL" id="CAJNOK010025305">
    <property type="protein sequence ID" value="CAF1388379.1"/>
    <property type="molecule type" value="Genomic_DNA"/>
</dbReference>
<comment type="caution">
    <text evidence="2">The sequence shown here is derived from an EMBL/GenBank/DDBJ whole genome shotgun (WGS) entry which is preliminary data.</text>
</comment>
<sequence>FKMDFDFVADHIQLVWVDKNMEDYRRTQEKFRQNTDTLATFNNAQYCIDFIRQNSTKKIFLITQGLFARDIVPQVENCDQLECVYIFCHNVQNYRDWALDYDKIMKGGIFDIDDDLNISLTKGIRDYLLQATMDLQNKANRCLEKAQELTARYRELYQAKCTLHLSRPPDVEDPAGMQPQ</sequence>
<reference evidence="2" key="1">
    <citation type="submission" date="2021-02" db="EMBL/GenBank/DDBJ databases">
        <authorList>
            <person name="Nowell W R."/>
        </authorList>
    </citation>
    <scope>NUCLEOTIDE SEQUENCE</scope>
</reference>
<dbReference type="Proteomes" id="UP000677228">
    <property type="component" value="Unassembled WGS sequence"/>
</dbReference>
<organism evidence="2 4">
    <name type="scientific">Didymodactylos carnosus</name>
    <dbReference type="NCBI Taxonomy" id="1234261"/>
    <lineage>
        <taxon>Eukaryota</taxon>
        <taxon>Metazoa</taxon>
        <taxon>Spiralia</taxon>
        <taxon>Gnathifera</taxon>
        <taxon>Rotifera</taxon>
        <taxon>Eurotatoria</taxon>
        <taxon>Bdelloidea</taxon>
        <taxon>Philodinida</taxon>
        <taxon>Philodinidae</taxon>
        <taxon>Didymodactylos</taxon>
    </lineage>
</organism>
<evidence type="ECO:0000313" key="4">
    <source>
        <dbReference type="Proteomes" id="UP000677228"/>
    </source>
</evidence>